<dbReference type="InterPro" id="IPR050300">
    <property type="entry name" value="GDXG_lipolytic_enzyme"/>
</dbReference>
<evidence type="ECO:0000313" key="3">
    <source>
        <dbReference type="EMBL" id="KGP91062.1"/>
    </source>
</evidence>
<dbReference type="RefSeq" id="WP_036784118.1">
    <property type="nucleotide sequence ID" value="NZ_AVBG01000008.1"/>
</dbReference>
<dbReference type="STRING" id="1385513.N780_17550"/>
<sequence>MKKIFYGDKKDQFGEIRLPEGEGPHPVAVVIHGGFWKEQFQVDLMHDVAEDLTAQGFATWNIEYRRVGQDDGAWPNTLLDVGAAFDYVLELSKEYNLDTTKTITIGHSAGGHLAMWLAGRHKIQTTSDLYVEHPHSVAGAMSLAGVVDLETMHDVHHFRDTSMGAEPNNPVADLLKGSPKDVSERIKAASPLELLPFNVPHVLVHGALDIHVPIGISSRYHRIAEELAEFVKFVELTEAEHFMLIDTKTEAWAAVREEVDLLLKSI</sequence>
<keyword evidence="1" id="KW-0378">Hydrolase</keyword>
<dbReference type="PANTHER" id="PTHR48081">
    <property type="entry name" value="AB HYDROLASE SUPERFAMILY PROTEIN C4A8.06C"/>
    <property type="match status" value="1"/>
</dbReference>
<name>A0A0A2URY7_9BACI</name>
<comment type="caution">
    <text evidence="3">The sequence shown here is derived from an EMBL/GenBank/DDBJ whole genome shotgun (WGS) entry which is preliminary data.</text>
</comment>
<evidence type="ECO:0000313" key="4">
    <source>
        <dbReference type="Proteomes" id="UP000030153"/>
    </source>
</evidence>
<dbReference type="OrthoDB" id="179999at2"/>
<dbReference type="GO" id="GO:0016787">
    <property type="term" value="F:hydrolase activity"/>
    <property type="evidence" value="ECO:0007669"/>
    <property type="project" value="UniProtKB-KW"/>
</dbReference>
<dbReference type="InterPro" id="IPR049492">
    <property type="entry name" value="BD-FAE-like_dom"/>
</dbReference>
<feature type="domain" description="BD-FAE-like" evidence="2">
    <location>
        <begin position="18"/>
        <end position="219"/>
    </location>
</feature>
<dbReference type="AlphaFoldDB" id="A0A0A2URY7"/>
<evidence type="ECO:0000259" key="2">
    <source>
        <dbReference type="Pfam" id="PF20434"/>
    </source>
</evidence>
<dbReference type="InterPro" id="IPR029058">
    <property type="entry name" value="AB_hydrolase_fold"/>
</dbReference>
<dbReference type="EMBL" id="AVBG01000008">
    <property type="protein sequence ID" value="KGP91062.1"/>
    <property type="molecule type" value="Genomic_DNA"/>
</dbReference>
<dbReference type="Proteomes" id="UP000030153">
    <property type="component" value="Unassembled WGS sequence"/>
</dbReference>
<organism evidence="3 4">
    <name type="scientific">Pontibacillus chungwhensis BH030062</name>
    <dbReference type="NCBI Taxonomy" id="1385513"/>
    <lineage>
        <taxon>Bacteria</taxon>
        <taxon>Bacillati</taxon>
        <taxon>Bacillota</taxon>
        <taxon>Bacilli</taxon>
        <taxon>Bacillales</taxon>
        <taxon>Bacillaceae</taxon>
        <taxon>Pontibacillus</taxon>
    </lineage>
</organism>
<evidence type="ECO:0000256" key="1">
    <source>
        <dbReference type="ARBA" id="ARBA00022801"/>
    </source>
</evidence>
<gene>
    <name evidence="3" type="ORF">N780_17550</name>
</gene>
<accession>A0A0A2URY7</accession>
<dbReference type="Pfam" id="PF20434">
    <property type="entry name" value="BD-FAE"/>
    <property type="match status" value="1"/>
</dbReference>
<reference evidence="3 4" key="1">
    <citation type="submission" date="2013-08" db="EMBL/GenBank/DDBJ databases">
        <title>Genome of Pontibacillus chungwhensis.</title>
        <authorList>
            <person name="Wang Q."/>
            <person name="Wang G."/>
        </authorList>
    </citation>
    <scope>NUCLEOTIDE SEQUENCE [LARGE SCALE GENOMIC DNA]</scope>
    <source>
        <strain evidence="3 4">BH030062</strain>
    </source>
</reference>
<proteinExistence type="predicted"/>
<keyword evidence="4" id="KW-1185">Reference proteome</keyword>
<dbReference type="Gene3D" id="3.40.50.1820">
    <property type="entry name" value="alpha/beta hydrolase"/>
    <property type="match status" value="1"/>
</dbReference>
<protein>
    <recommendedName>
        <fullName evidence="2">BD-FAE-like domain-containing protein</fullName>
    </recommendedName>
</protein>
<dbReference type="SUPFAM" id="SSF53474">
    <property type="entry name" value="alpha/beta-Hydrolases"/>
    <property type="match status" value="1"/>
</dbReference>
<dbReference type="eggNOG" id="COG1506">
    <property type="taxonomic scope" value="Bacteria"/>
</dbReference>